<name>A0ABQ8JYE5_9APHY</name>
<feature type="compositionally biased region" description="Polar residues" evidence="1">
    <location>
        <begin position="349"/>
        <end position="361"/>
    </location>
</feature>
<dbReference type="Proteomes" id="UP000814176">
    <property type="component" value="Unassembled WGS sequence"/>
</dbReference>
<protein>
    <recommendedName>
        <fullName evidence="2">DUF6532 domain-containing protein</fullName>
    </recommendedName>
</protein>
<evidence type="ECO:0000259" key="2">
    <source>
        <dbReference type="Pfam" id="PF20149"/>
    </source>
</evidence>
<feature type="compositionally biased region" description="Acidic residues" evidence="1">
    <location>
        <begin position="90"/>
        <end position="101"/>
    </location>
</feature>
<feature type="compositionally biased region" description="Low complexity" evidence="1">
    <location>
        <begin position="210"/>
        <end position="221"/>
    </location>
</feature>
<dbReference type="GeneID" id="72008919"/>
<organism evidence="3 4">
    <name type="scientific">Rhodofomes roseus</name>
    <dbReference type="NCBI Taxonomy" id="34475"/>
    <lineage>
        <taxon>Eukaryota</taxon>
        <taxon>Fungi</taxon>
        <taxon>Dikarya</taxon>
        <taxon>Basidiomycota</taxon>
        <taxon>Agaricomycotina</taxon>
        <taxon>Agaricomycetes</taxon>
        <taxon>Polyporales</taxon>
        <taxon>Rhodofomes</taxon>
    </lineage>
</organism>
<feature type="compositionally biased region" description="Basic and acidic residues" evidence="1">
    <location>
        <begin position="15"/>
        <end position="25"/>
    </location>
</feature>
<sequence>MPGAPANKRGRAKKKGVDVIEHPTEAEVNQEAWLRGTNQGKKREREESEGEPAPVAKAVKRGRGTKTNAIPSDKAATDDLSATPDATQGGEDEVSGIEGDVDMDRTGTTSKKPEAAASVSGSEPDEAYEGEEAHSDAGREDDENFGVEHEPSVSKRKAEKIAQQLEQGTAKLVSRTRISLSDFNRNRLTDDDFTSAANESEYDADFLEVDSSSTTGSTGDGEAAKEAESESDWKATIIHRAGWRRRKGQGAATVSEQNYDQALAHGRDDKEPRSSGALAKMHAGPTAKPTEHAGSPKQRPGQQPIDREGIQHDTPARGHASTAATLPTEERFVVAAGKPRRRKEKVKATNGTDPSQPNAGDTASVVVMATKTRTHQQIYGPTVHKHAKRPSPEYFVSSDDEDDGIAALLKPKSQPKPLRGKNATSVEPMSMSDGVKRPTSSDGARHKLPAAGGSISSDAEDDTANLKLPTKQQKWPTDTYLTYSEDGKSAAGIMSQRSAKVKSLFSELIAYELPRALLRVNALPDKYQRPQMFLDILVEASVRLKYEDITQRLLDDTKYSRDMMKIPVDRMSSVRGPLYQVARDIAWEGYGLKEIEHDPSALKKASRVLTVDDRFISPGKLSNGKYTEFKADLPFCAPPIIKIIAVLFFGPNAEIPLADEFFTSSIKQGIESEQLEIPEAMAAFVATMAGAAIREGIDGARRPLKNGQGFIATAQDSRYAGHLNTLQRLTTMGRHKILGYMYKTAKAYYVKGPADQPATSTFVNPATAGMNIQL</sequence>
<dbReference type="InterPro" id="IPR045341">
    <property type="entry name" value="DUF6532"/>
</dbReference>
<comment type="caution">
    <text evidence="3">The sequence shown here is derived from an EMBL/GenBank/DDBJ whole genome shotgun (WGS) entry which is preliminary data.</text>
</comment>
<evidence type="ECO:0000313" key="3">
    <source>
        <dbReference type="EMBL" id="KAH9829112.1"/>
    </source>
</evidence>
<feature type="compositionally biased region" description="Basic and acidic residues" evidence="1">
    <location>
        <begin position="305"/>
        <end position="316"/>
    </location>
</feature>
<accession>A0ABQ8JYE5</accession>
<evidence type="ECO:0000256" key="1">
    <source>
        <dbReference type="SAM" id="MobiDB-lite"/>
    </source>
</evidence>
<keyword evidence="4" id="KW-1185">Reference proteome</keyword>
<evidence type="ECO:0000313" key="4">
    <source>
        <dbReference type="Proteomes" id="UP000814176"/>
    </source>
</evidence>
<feature type="region of interest" description="Disordered" evidence="1">
    <location>
        <begin position="1"/>
        <end position="461"/>
    </location>
</feature>
<feature type="domain" description="DUF6532" evidence="2">
    <location>
        <begin position="515"/>
        <end position="729"/>
    </location>
</feature>
<dbReference type="RefSeq" id="XP_047772630.1">
    <property type="nucleotide sequence ID" value="XM_047928187.1"/>
</dbReference>
<dbReference type="EMBL" id="JADCUA010000043">
    <property type="protein sequence ID" value="KAH9829112.1"/>
    <property type="molecule type" value="Genomic_DNA"/>
</dbReference>
<reference evidence="3 4" key="1">
    <citation type="journal article" date="2021" name="Environ. Microbiol.">
        <title>Gene family expansions and transcriptome signatures uncover fungal adaptations to wood decay.</title>
        <authorList>
            <person name="Hage H."/>
            <person name="Miyauchi S."/>
            <person name="Viragh M."/>
            <person name="Drula E."/>
            <person name="Min B."/>
            <person name="Chaduli D."/>
            <person name="Navarro D."/>
            <person name="Favel A."/>
            <person name="Norest M."/>
            <person name="Lesage-Meessen L."/>
            <person name="Balint B."/>
            <person name="Merenyi Z."/>
            <person name="de Eugenio L."/>
            <person name="Morin E."/>
            <person name="Martinez A.T."/>
            <person name="Baldrian P."/>
            <person name="Stursova M."/>
            <person name="Martinez M.J."/>
            <person name="Novotny C."/>
            <person name="Magnuson J.K."/>
            <person name="Spatafora J.W."/>
            <person name="Maurice S."/>
            <person name="Pangilinan J."/>
            <person name="Andreopoulos W."/>
            <person name="LaButti K."/>
            <person name="Hundley H."/>
            <person name="Na H."/>
            <person name="Kuo A."/>
            <person name="Barry K."/>
            <person name="Lipzen A."/>
            <person name="Henrissat B."/>
            <person name="Riley R."/>
            <person name="Ahrendt S."/>
            <person name="Nagy L.G."/>
            <person name="Grigoriev I.V."/>
            <person name="Martin F."/>
            <person name="Rosso M.N."/>
        </authorList>
    </citation>
    <scope>NUCLEOTIDE SEQUENCE [LARGE SCALE GENOMIC DNA]</scope>
    <source>
        <strain evidence="3 4">CIRM-BRFM 1785</strain>
    </source>
</reference>
<dbReference type="Pfam" id="PF20149">
    <property type="entry name" value="DUF6532"/>
    <property type="match status" value="1"/>
</dbReference>
<proteinExistence type="predicted"/>
<feature type="compositionally biased region" description="Basic and acidic residues" evidence="1">
    <location>
        <begin position="222"/>
        <end position="233"/>
    </location>
</feature>
<gene>
    <name evidence="3" type="ORF">C8Q71DRAFT_863551</name>
</gene>